<dbReference type="GO" id="GO:0032991">
    <property type="term" value="C:protein-containing complex"/>
    <property type="evidence" value="ECO:0007669"/>
    <property type="project" value="UniProtKB-ARBA"/>
</dbReference>
<accession>A0A6G1HPN7</accession>
<feature type="compositionally biased region" description="Basic and acidic residues" evidence="4">
    <location>
        <begin position="68"/>
        <end position="86"/>
    </location>
</feature>
<comment type="similarity">
    <text evidence="1">Belongs to the ATG14 family.</text>
</comment>
<evidence type="ECO:0000256" key="1">
    <source>
        <dbReference type="ARBA" id="ARBA00009574"/>
    </source>
</evidence>
<dbReference type="Proteomes" id="UP000799640">
    <property type="component" value="Unassembled WGS sequence"/>
</dbReference>
<dbReference type="PANTHER" id="PTHR15157:SF5">
    <property type="entry name" value="UV RADIATION RESISTANCE-ASSOCIATED GENE PROTEIN"/>
    <property type="match status" value="1"/>
</dbReference>
<evidence type="ECO:0000313" key="6">
    <source>
        <dbReference type="Proteomes" id="UP000799640"/>
    </source>
</evidence>
<sequence>MAEANVEIPGSLRRERPWLYPYNRRLRHLQGLTIRNLALTPRQHAAHPLTLDDEVLPSTRQSPAKALAQREHRELGHSRSSSDLRPLRPAADGSPRKLDRDRPAARLRRRSTLDWTDAPLQTRQRRLENVLRSRMADVFFSLHVDGEDAPVYISEVVPQTMNPNFRSFDLSPAGPSVTRRAEVQVRVWAKNADMRSYRFLIEMTLSLRALQFVGKTLEGFRQPLPENCILFHLTDGVYTSFTDFPTPDPPLDLPVRALSRVQPTASYGALMRLATLDECIQDALATRARLEAQINDLLAAHEPALNTLSRASAARESLSATTAAAALERRRLDAARSRRDELRSRLASRRSLIAAARESISQTQNDLAAARPALDAQKQAVQGLADEMHAQRRRICADLCDIFPIEPAPRPAPPLAFTIRGLRLPPHGDFTSAGLDDGEVGAALGHAAQLVGAAAAYLGVALPYGILARGSRSEIEDGISATAGARGMVYPLYLKGAVRYKFEYGVFLLDKDVEMLAAALGVKVLDVRQTLANLLPVDQACCFLAQERTSIVF</sequence>
<feature type="region of interest" description="Disordered" evidence="4">
    <location>
        <begin position="49"/>
        <end position="105"/>
    </location>
</feature>
<keyword evidence="6" id="KW-1185">Reference proteome</keyword>
<dbReference type="OrthoDB" id="72772at2759"/>
<evidence type="ECO:0000256" key="2">
    <source>
        <dbReference type="ARBA" id="ARBA00013807"/>
    </source>
</evidence>
<keyword evidence="3" id="KW-0175">Coiled coil</keyword>
<protein>
    <recommendedName>
        <fullName evidence="2">Autophagy-related protein 14</fullName>
    </recommendedName>
</protein>
<feature type="compositionally biased region" description="Basic and acidic residues" evidence="4">
    <location>
        <begin position="94"/>
        <end position="104"/>
    </location>
</feature>
<dbReference type="GO" id="GO:0000323">
    <property type="term" value="C:lytic vacuole"/>
    <property type="evidence" value="ECO:0007669"/>
    <property type="project" value="TreeGrafter"/>
</dbReference>
<dbReference type="Pfam" id="PF10186">
    <property type="entry name" value="ATG14"/>
    <property type="match status" value="1"/>
</dbReference>
<proteinExistence type="inferred from homology"/>
<dbReference type="GO" id="GO:0005768">
    <property type="term" value="C:endosome"/>
    <property type="evidence" value="ECO:0007669"/>
    <property type="project" value="TreeGrafter"/>
</dbReference>
<evidence type="ECO:0000313" key="5">
    <source>
        <dbReference type="EMBL" id="KAF2397871.1"/>
    </source>
</evidence>
<dbReference type="PANTHER" id="PTHR15157">
    <property type="entry name" value="UV RADIATION RESISTANCE-ASSOCIATED GENE PROTEIN"/>
    <property type="match status" value="1"/>
</dbReference>
<dbReference type="GO" id="GO:0000149">
    <property type="term" value="F:SNARE binding"/>
    <property type="evidence" value="ECO:0007669"/>
    <property type="project" value="TreeGrafter"/>
</dbReference>
<name>A0A6G1HPN7_9PEZI</name>
<dbReference type="GO" id="GO:0035493">
    <property type="term" value="P:SNARE complex assembly"/>
    <property type="evidence" value="ECO:0007669"/>
    <property type="project" value="TreeGrafter"/>
</dbReference>
<dbReference type="AlphaFoldDB" id="A0A6G1HPN7"/>
<organism evidence="5 6">
    <name type="scientific">Trichodelitschia bisporula</name>
    <dbReference type="NCBI Taxonomy" id="703511"/>
    <lineage>
        <taxon>Eukaryota</taxon>
        <taxon>Fungi</taxon>
        <taxon>Dikarya</taxon>
        <taxon>Ascomycota</taxon>
        <taxon>Pezizomycotina</taxon>
        <taxon>Dothideomycetes</taxon>
        <taxon>Dothideomycetes incertae sedis</taxon>
        <taxon>Phaeotrichales</taxon>
        <taxon>Phaeotrichaceae</taxon>
        <taxon>Trichodelitschia</taxon>
    </lineage>
</organism>
<dbReference type="Gene3D" id="1.10.287.1490">
    <property type="match status" value="1"/>
</dbReference>
<dbReference type="InterPro" id="IPR018791">
    <property type="entry name" value="UV_resistance/autophagy_Atg14"/>
</dbReference>
<evidence type="ECO:0000256" key="4">
    <source>
        <dbReference type="SAM" id="MobiDB-lite"/>
    </source>
</evidence>
<gene>
    <name evidence="5" type="ORF">EJ06DRAFT_550833</name>
</gene>
<evidence type="ECO:0000256" key="3">
    <source>
        <dbReference type="ARBA" id="ARBA00023054"/>
    </source>
</evidence>
<reference evidence="5" key="1">
    <citation type="journal article" date="2020" name="Stud. Mycol.">
        <title>101 Dothideomycetes genomes: a test case for predicting lifestyles and emergence of pathogens.</title>
        <authorList>
            <person name="Haridas S."/>
            <person name="Albert R."/>
            <person name="Binder M."/>
            <person name="Bloem J."/>
            <person name="Labutti K."/>
            <person name="Salamov A."/>
            <person name="Andreopoulos B."/>
            <person name="Baker S."/>
            <person name="Barry K."/>
            <person name="Bills G."/>
            <person name="Bluhm B."/>
            <person name="Cannon C."/>
            <person name="Castanera R."/>
            <person name="Culley D."/>
            <person name="Daum C."/>
            <person name="Ezra D."/>
            <person name="Gonzalez J."/>
            <person name="Henrissat B."/>
            <person name="Kuo A."/>
            <person name="Liang C."/>
            <person name="Lipzen A."/>
            <person name="Lutzoni F."/>
            <person name="Magnuson J."/>
            <person name="Mondo S."/>
            <person name="Nolan M."/>
            <person name="Ohm R."/>
            <person name="Pangilinan J."/>
            <person name="Park H.-J."/>
            <person name="Ramirez L."/>
            <person name="Alfaro M."/>
            <person name="Sun H."/>
            <person name="Tritt A."/>
            <person name="Yoshinaga Y."/>
            <person name="Zwiers L.-H."/>
            <person name="Turgeon B."/>
            <person name="Goodwin S."/>
            <person name="Spatafora J."/>
            <person name="Crous P."/>
            <person name="Grigoriev I."/>
        </authorList>
    </citation>
    <scope>NUCLEOTIDE SEQUENCE</scope>
    <source>
        <strain evidence="5">CBS 262.69</strain>
    </source>
</reference>
<dbReference type="EMBL" id="ML996702">
    <property type="protein sequence ID" value="KAF2397871.1"/>
    <property type="molecule type" value="Genomic_DNA"/>
</dbReference>